<dbReference type="PANTHER" id="PTHR43284:SF1">
    <property type="entry name" value="ASPARAGINE SYNTHETASE"/>
    <property type="match status" value="1"/>
</dbReference>
<evidence type="ECO:0000256" key="3">
    <source>
        <dbReference type="ARBA" id="ARBA00012737"/>
    </source>
</evidence>
<dbReference type="Gene3D" id="3.40.50.620">
    <property type="entry name" value="HUPs"/>
    <property type="match status" value="2"/>
</dbReference>
<keyword evidence="6" id="KW-0315">Glutamine amidotransferase</keyword>
<evidence type="ECO:0000256" key="4">
    <source>
        <dbReference type="ARBA" id="ARBA00022741"/>
    </source>
</evidence>
<proteinExistence type="inferred from homology"/>
<evidence type="ECO:0000256" key="7">
    <source>
        <dbReference type="ARBA" id="ARBA00048741"/>
    </source>
</evidence>
<evidence type="ECO:0000259" key="8">
    <source>
        <dbReference type="PROSITE" id="PS51278"/>
    </source>
</evidence>
<dbReference type="InterPro" id="IPR017932">
    <property type="entry name" value="GATase_2_dom"/>
</dbReference>
<name>A0ABU9YLI8_9PROT</name>
<keyword evidence="4" id="KW-0547">Nucleotide-binding</keyword>
<organism evidence="9 10">
    <name type="scientific">Tistrella arctica</name>
    <dbReference type="NCBI Taxonomy" id="3133430"/>
    <lineage>
        <taxon>Bacteria</taxon>
        <taxon>Pseudomonadati</taxon>
        <taxon>Pseudomonadota</taxon>
        <taxon>Alphaproteobacteria</taxon>
        <taxon>Geminicoccales</taxon>
        <taxon>Geminicoccaceae</taxon>
        <taxon>Tistrella</taxon>
    </lineage>
</organism>
<sequence>MSAIACLWRFDGRPGVAADCDRMLSAQRIYGPHHGAQWADDAGGAEGALAMGRRLYRMLPEDMADRGPVKSRDGRLVLVADVRLDNRDELISALRSDDAALRRDCDAGILMACLERWGDDALDRLVGDFAFALWDSHRRKLTLARDFMGQRPLHFHDGKGFFAAATMAKGLHALPDVPYAADERTVAEFVALLPQSGPGSFFRDVQRVEQGQIVTVTRDGISRRLYWQPRRPDRGDRGPRDWVDGVRHHLDQAVRSRLRGSNGAVASHLSSGFDSAAVTATAARLLAAEGGRVTAFTSVPTVHPDNRFAQRRTLDEGPLAAATAALYPNIEHVRLRTGHVSPIDDLDRTFFLFERPKLNLCNWVWLRQITQETRDRGLGIILHGMMGNMTFSYYGLELLPELLRTGRWGRLAREYAGLMTRAGMSWRAPAGITFGPYMPPRLWGRLTMRFQGFKDDVFNYTAISRRGFDEMDIGGLAKARDLDLNYRPRKDGFADRVWVLRRTDPGNNNKGTLAGWGVDLRDPTADRRLAEYCLSIPTEAYLQGGVTRAVARKVLSDRLPDVVLNTRKRGYQASDWHVGLTGGRADAADELARIARCDAATRTLDVARMQQLVDDLPTADWEHPGVIRSYRLALLRGISAGHFLRKASGSN</sequence>
<gene>
    <name evidence="9" type="ORF">WG926_14135</name>
</gene>
<reference evidence="9 10" key="1">
    <citation type="submission" date="2024-03" db="EMBL/GenBank/DDBJ databases">
        <title>High-quality draft genome sequencing of Tistrella sp. BH-R2-4.</title>
        <authorList>
            <person name="Dong C."/>
        </authorList>
    </citation>
    <scope>NUCLEOTIDE SEQUENCE [LARGE SCALE GENOMIC DNA]</scope>
    <source>
        <strain evidence="9 10">BH-R2-4</strain>
    </source>
</reference>
<dbReference type="SUPFAM" id="SSF56235">
    <property type="entry name" value="N-terminal nucleophile aminohydrolases (Ntn hydrolases)"/>
    <property type="match status" value="1"/>
</dbReference>
<accession>A0ABU9YLI8</accession>
<evidence type="ECO:0000313" key="9">
    <source>
        <dbReference type="EMBL" id="MEN2989450.1"/>
    </source>
</evidence>
<feature type="domain" description="Glutamine amidotransferase type-2" evidence="8">
    <location>
        <begin position="6"/>
        <end position="219"/>
    </location>
</feature>
<evidence type="ECO:0000256" key="5">
    <source>
        <dbReference type="ARBA" id="ARBA00022840"/>
    </source>
</evidence>
<dbReference type="Pfam" id="PF13537">
    <property type="entry name" value="GATase_7"/>
    <property type="match status" value="1"/>
</dbReference>
<evidence type="ECO:0000256" key="6">
    <source>
        <dbReference type="ARBA" id="ARBA00022962"/>
    </source>
</evidence>
<dbReference type="SUPFAM" id="SSF52402">
    <property type="entry name" value="Adenine nucleotide alpha hydrolases-like"/>
    <property type="match status" value="1"/>
</dbReference>
<dbReference type="Proteomes" id="UP001413721">
    <property type="component" value="Unassembled WGS sequence"/>
</dbReference>
<comment type="catalytic activity">
    <reaction evidence="7">
        <text>L-aspartate + L-glutamine + ATP + H2O = L-asparagine + L-glutamate + AMP + diphosphate + H(+)</text>
        <dbReference type="Rhea" id="RHEA:12228"/>
        <dbReference type="ChEBI" id="CHEBI:15377"/>
        <dbReference type="ChEBI" id="CHEBI:15378"/>
        <dbReference type="ChEBI" id="CHEBI:29985"/>
        <dbReference type="ChEBI" id="CHEBI:29991"/>
        <dbReference type="ChEBI" id="CHEBI:30616"/>
        <dbReference type="ChEBI" id="CHEBI:33019"/>
        <dbReference type="ChEBI" id="CHEBI:58048"/>
        <dbReference type="ChEBI" id="CHEBI:58359"/>
        <dbReference type="ChEBI" id="CHEBI:456215"/>
        <dbReference type="EC" id="6.3.5.4"/>
    </reaction>
</comment>
<dbReference type="InterPro" id="IPR001962">
    <property type="entry name" value="Asn_synthase"/>
</dbReference>
<dbReference type="PIRSF" id="PIRSF001589">
    <property type="entry name" value="Asn_synthetase_glu-h"/>
    <property type="match status" value="1"/>
</dbReference>
<dbReference type="InterPro" id="IPR033738">
    <property type="entry name" value="AsnB_N"/>
</dbReference>
<dbReference type="InterPro" id="IPR029055">
    <property type="entry name" value="Ntn_hydrolases_N"/>
</dbReference>
<dbReference type="RefSeq" id="WP_345937589.1">
    <property type="nucleotide sequence ID" value="NZ_JBBKTW010000005.1"/>
</dbReference>
<keyword evidence="10" id="KW-1185">Reference proteome</keyword>
<dbReference type="Gene3D" id="3.60.20.10">
    <property type="entry name" value="Glutamine Phosphoribosylpyrophosphate, subunit 1, domain 1"/>
    <property type="match status" value="1"/>
</dbReference>
<dbReference type="InterPro" id="IPR014729">
    <property type="entry name" value="Rossmann-like_a/b/a_fold"/>
</dbReference>
<dbReference type="EC" id="6.3.5.4" evidence="3"/>
<comment type="pathway">
    <text evidence="1">Amino-acid biosynthesis; L-asparagine biosynthesis; L-asparagine from L-aspartate (L-Gln route): step 1/1.</text>
</comment>
<dbReference type="PANTHER" id="PTHR43284">
    <property type="entry name" value="ASPARAGINE SYNTHETASE (GLUTAMINE-HYDROLYZING)"/>
    <property type="match status" value="1"/>
</dbReference>
<protein>
    <recommendedName>
        <fullName evidence="3">asparagine synthase (glutamine-hydrolyzing)</fullName>
        <ecNumber evidence="3">6.3.5.4</ecNumber>
    </recommendedName>
</protein>
<comment type="similarity">
    <text evidence="2">Belongs to the asparagine synthetase family.</text>
</comment>
<comment type="caution">
    <text evidence="9">The sequence shown here is derived from an EMBL/GenBank/DDBJ whole genome shotgun (WGS) entry which is preliminary data.</text>
</comment>
<evidence type="ECO:0000256" key="1">
    <source>
        <dbReference type="ARBA" id="ARBA00005187"/>
    </source>
</evidence>
<dbReference type="CDD" id="cd00712">
    <property type="entry name" value="AsnB"/>
    <property type="match status" value="1"/>
</dbReference>
<dbReference type="EMBL" id="JBBKTW010000005">
    <property type="protein sequence ID" value="MEN2989450.1"/>
    <property type="molecule type" value="Genomic_DNA"/>
</dbReference>
<evidence type="ECO:0000313" key="10">
    <source>
        <dbReference type="Proteomes" id="UP001413721"/>
    </source>
</evidence>
<dbReference type="InterPro" id="IPR051786">
    <property type="entry name" value="ASN_synthetase/amidase"/>
</dbReference>
<dbReference type="InterPro" id="IPR006426">
    <property type="entry name" value="Asn_synth_AEB"/>
</dbReference>
<keyword evidence="5" id="KW-0067">ATP-binding</keyword>
<evidence type="ECO:0000256" key="2">
    <source>
        <dbReference type="ARBA" id="ARBA00005752"/>
    </source>
</evidence>
<dbReference type="Pfam" id="PF00733">
    <property type="entry name" value="Asn_synthase"/>
    <property type="match status" value="1"/>
</dbReference>
<dbReference type="PROSITE" id="PS51278">
    <property type="entry name" value="GATASE_TYPE_2"/>
    <property type="match status" value="1"/>
</dbReference>